<comment type="caution">
    <text evidence="2">The sequence shown here is derived from an EMBL/GenBank/DDBJ whole genome shotgun (WGS) entry which is preliminary data.</text>
</comment>
<dbReference type="PANTHER" id="PTHR43283">
    <property type="entry name" value="BETA-LACTAMASE-RELATED"/>
    <property type="match status" value="1"/>
</dbReference>
<dbReference type="PROSITE" id="PS51257">
    <property type="entry name" value="PROKAR_LIPOPROTEIN"/>
    <property type="match status" value="1"/>
</dbReference>
<dbReference type="RefSeq" id="WP_220252549.1">
    <property type="nucleotide sequence ID" value="NZ_JAICCF010000004.1"/>
</dbReference>
<feature type="domain" description="Beta-lactamase-related" evidence="1">
    <location>
        <begin position="42"/>
        <end position="351"/>
    </location>
</feature>
<dbReference type="Proteomes" id="UP000812961">
    <property type="component" value="Unassembled WGS sequence"/>
</dbReference>
<reference evidence="2 3" key="1">
    <citation type="submission" date="2021-08" db="EMBL/GenBank/DDBJ databases">
        <title>The genome sequence of Chitinophaga sp. B61.</title>
        <authorList>
            <person name="Zhang X."/>
        </authorList>
    </citation>
    <scope>NUCLEOTIDE SEQUENCE [LARGE SCALE GENOMIC DNA]</scope>
    <source>
        <strain evidence="2 3">B61</strain>
    </source>
</reference>
<evidence type="ECO:0000313" key="3">
    <source>
        <dbReference type="Proteomes" id="UP000812961"/>
    </source>
</evidence>
<evidence type="ECO:0000259" key="1">
    <source>
        <dbReference type="Pfam" id="PF00144"/>
    </source>
</evidence>
<organism evidence="2 3">
    <name type="scientific">Chitinophaga rhizophila</name>
    <dbReference type="NCBI Taxonomy" id="2866212"/>
    <lineage>
        <taxon>Bacteria</taxon>
        <taxon>Pseudomonadati</taxon>
        <taxon>Bacteroidota</taxon>
        <taxon>Chitinophagia</taxon>
        <taxon>Chitinophagales</taxon>
        <taxon>Chitinophagaceae</taxon>
        <taxon>Chitinophaga</taxon>
    </lineage>
</organism>
<evidence type="ECO:0000313" key="2">
    <source>
        <dbReference type="EMBL" id="MBW8687228.1"/>
    </source>
</evidence>
<accession>A0ABS7GHR7</accession>
<sequence length="363" mass="41076">MKLKHIIHVVIVVQLITLFSCPQGYSQIKALNGTTISASQMDKILKARMLSLNIPGLSVAIINDGKIVYHRTMGMANIERRQPVDKQTLFEAASLTKPVFAYFAMKMMEKGILHPDTPLYKYLPPQDFDYDKRYQAITARMILDHTSGLPNWRSDNPGMEMDIKFNPGTEFSYSGEGYYYLAKVIAHLTNNNLQSIADLLQTEVFTPLGMAQAHVVWNDSLLQHMAYGYDEKRHPRKLWKPKVFNAASSLLTEADSYAHFLIAMMEEKGLTHASFNDMLQNHIALPADHLIRKYFGYTAWGLGFAMKPGPNGMLYCHGGTNENFESGCMFSKEQKAGYIFFINTDKGIPMNNLMEKLLTTGHP</sequence>
<dbReference type="SUPFAM" id="SSF56601">
    <property type="entry name" value="beta-lactamase/transpeptidase-like"/>
    <property type="match status" value="1"/>
</dbReference>
<dbReference type="EMBL" id="JAICCF010000004">
    <property type="protein sequence ID" value="MBW8687228.1"/>
    <property type="molecule type" value="Genomic_DNA"/>
</dbReference>
<keyword evidence="3" id="KW-1185">Reference proteome</keyword>
<protein>
    <submittedName>
        <fullName evidence="2">Beta-lactamase family protein</fullName>
    </submittedName>
</protein>
<dbReference type="InterPro" id="IPR050789">
    <property type="entry name" value="Diverse_Enzym_Activities"/>
</dbReference>
<name>A0ABS7GHR7_9BACT</name>
<dbReference type="Gene3D" id="3.40.710.10">
    <property type="entry name" value="DD-peptidase/beta-lactamase superfamily"/>
    <property type="match status" value="1"/>
</dbReference>
<dbReference type="InterPro" id="IPR001466">
    <property type="entry name" value="Beta-lactam-related"/>
</dbReference>
<dbReference type="InterPro" id="IPR012338">
    <property type="entry name" value="Beta-lactam/transpept-like"/>
</dbReference>
<proteinExistence type="predicted"/>
<gene>
    <name evidence="2" type="ORF">K1Y79_23015</name>
</gene>
<dbReference type="PANTHER" id="PTHR43283:SF18">
    <property type="match status" value="1"/>
</dbReference>
<dbReference type="Pfam" id="PF00144">
    <property type="entry name" value="Beta-lactamase"/>
    <property type="match status" value="1"/>
</dbReference>